<accession>A0A5P3A914</accession>
<gene>
    <name evidence="1" type="ORF">RIdsm_01626</name>
</gene>
<sequence>MGRFKSPCSMQRFLAVHDAIYNQFNLQRHLISRRTLRQTRAKAMAEWHQIVAA</sequence>
<dbReference type="KEGG" id="rid:RIdsm_01626"/>
<dbReference type="EMBL" id="CP031598">
    <property type="protein sequence ID" value="QEW25837.1"/>
    <property type="molecule type" value="Genomic_DNA"/>
</dbReference>
<organism evidence="1 2">
    <name type="scientific">Roseovarius indicus</name>
    <dbReference type="NCBI Taxonomy" id="540747"/>
    <lineage>
        <taxon>Bacteria</taxon>
        <taxon>Pseudomonadati</taxon>
        <taxon>Pseudomonadota</taxon>
        <taxon>Alphaproteobacteria</taxon>
        <taxon>Rhodobacterales</taxon>
        <taxon>Roseobacteraceae</taxon>
        <taxon>Roseovarius</taxon>
    </lineage>
</organism>
<evidence type="ECO:0008006" key="3">
    <source>
        <dbReference type="Google" id="ProtNLM"/>
    </source>
</evidence>
<proteinExistence type="predicted"/>
<protein>
    <recommendedName>
        <fullName evidence="3">Transposase</fullName>
    </recommendedName>
</protein>
<name>A0A5P3A914_9RHOB</name>
<reference evidence="1 2" key="1">
    <citation type="submission" date="2018-08" db="EMBL/GenBank/DDBJ databases">
        <title>Genetic Globetrotter - A new plasmid hitch-hiking vast phylogenetic and geographic distances.</title>
        <authorList>
            <person name="Vollmers J."/>
            <person name="Petersen J."/>
        </authorList>
    </citation>
    <scope>NUCLEOTIDE SEQUENCE [LARGE SCALE GENOMIC DNA]</scope>
    <source>
        <strain evidence="1 2">DSM 26383</strain>
    </source>
</reference>
<dbReference type="AlphaFoldDB" id="A0A5P3A914"/>
<evidence type="ECO:0000313" key="1">
    <source>
        <dbReference type="EMBL" id="QEW25837.1"/>
    </source>
</evidence>
<evidence type="ECO:0000313" key="2">
    <source>
        <dbReference type="Proteomes" id="UP000325785"/>
    </source>
</evidence>
<dbReference type="Proteomes" id="UP000325785">
    <property type="component" value="Chromosome"/>
</dbReference>